<dbReference type="PROSITE" id="PS50011">
    <property type="entry name" value="PROTEIN_KINASE_DOM"/>
    <property type="match status" value="1"/>
</dbReference>
<reference evidence="3" key="1">
    <citation type="submission" date="2013-05" db="EMBL/GenBank/DDBJ databases">
        <authorList>
            <person name="Yim A.K.Y."/>
            <person name="Chan T.F."/>
            <person name="Ji K.M."/>
            <person name="Liu X.Y."/>
            <person name="Zhou J.W."/>
            <person name="Li R.Q."/>
            <person name="Yang K.Y."/>
            <person name="Li J."/>
            <person name="Li M."/>
            <person name="Law P.T.W."/>
            <person name="Wu Y.L."/>
            <person name="Cai Z.L."/>
            <person name="Qin H."/>
            <person name="Bao Y."/>
            <person name="Leung R.K.K."/>
            <person name="Ng P.K.S."/>
            <person name="Zou J."/>
            <person name="Zhong X.J."/>
            <person name="Ran P.X."/>
            <person name="Zhong N.S."/>
            <person name="Liu Z.G."/>
            <person name="Tsui S.K.W."/>
        </authorList>
    </citation>
    <scope>NUCLEOTIDE SEQUENCE</scope>
    <source>
        <strain evidence="3">Derf</strain>
        <tissue evidence="3">Whole organism</tissue>
    </source>
</reference>
<dbReference type="GO" id="GO:0005524">
    <property type="term" value="F:ATP binding"/>
    <property type="evidence" value="ECO:0007669"/>
    <property type="project" value="InterPro"/>
</dbReference>
<dbReference type="OrthoDB" id="6508051at2759"/>
<keyword evidence="4" id="KW-1185">Reference proteome</keyword>
<dbReference type="InterPro" id="IPR011009">
    <property type="entry name" value="Kinase-like_dom_sf"/>
</dbReference>
<gene>
    <name evidence="3" type="ORF">DERF_003124</name>
    <name evidence="2" type="ORF">HUG17_5135</name>
</gene>
<proteinExistence type="predicted"/>
<dbReference type="GO" id="GO:0010506">
    <property type="term" value="P:regulation of autophagy"/>
    <property type="evidence" value="ECO:0007669"/>
    <property type="project" value="InterPro"/>
</dbReference>
<dbReference type="PANTHER" id="PTHR24348">
    <property type="entry name" value="SERINE/THREONINE-PROTEIN KINASE UNC-51-RELATED"/>
    <property type="match status" value="1"/>
</dbReference>
<dbReference type="GO" id="GO:0004674">
    <property type="term" value="F:protein serine/threonine kinase activity"/>
    <property type="evidence" value="ECO:0007669"/>
    <property type="project" value="InterPro"/>
</dbReference>
<dbReference type="GO" id="GO:0005737">
    <property type="term" value="C:cytoplasm"/>
    <property type="evidence" value="ECO:0007669"/>
    <property type="project" value="TreeGrafter"/>
</dbReference>
<evidence type="ECO:0000313" key="2">
    <source>
        <dbReference type="EMBL" id="KAH7642090.1"/>
    </source>
</evidence>
<dbReference type="Proteomes" id="UP000828236">
    <property type="component" value="Unassembled WGS sequence"/>
</dbReference>
<dbReference type="EMBL" id="SDOV01000004">
    <property type="protein sequence ID" value="KAH7642090.1"/>
    <property type="molecule type" value="Genomic_DNA"/>
</dbReference>
<dbReference type="Gene3D" id="1.10.510.10">
    <property type="entry name" value="Transferase(Phosphotransferase) domain 1"/>
    <property type="match status" value="1"/>
</dbReference>
<comment type="caution">
    <text evidence="3">The sequence shown here is derived from an EMBL/GenBank/DDBJ whole genome shotgun (WGS) entry which is preliminary data.</text>
</comment>
<reference evidence="2" key="2">
    <citation type="submission" date="2020-06" db="EMBL/GenBank/DDBJ databases">
        <authorList>
            <person name="Ji K."/>
            <person name="Li J."/>
        </authorList>
    </citation>
    <scope>NUCLEOTIDE SEQUENCE</scope>
    <source>
        <strain evidence="2">JKM2019</strain>
        <tissue evidence="2">Whole body</tissue>
    </source>
</reference>
<dbReference type="InterPro" id="IPR000719">
    <property type="entry name" value="Prot_kinase_dom"/>
</dbReference>
<organism evidence="3 4">
    <name type="scientific">Dermatophagoides farinae</name>
    <name type="common">American house dust mite</name>
    <dbReference type="NCBI Taxonomy" id="6954"/>
    <lineage>
        <taxon>Eukaryota</taxon>
        <taxon>Metazoa</taxon>
        <taxon>Ecdysozoa</taxon>
        <taxon>Arthropoda</taxon>
        <taxon>Chelicerata</taxon>
        <taxon>Arachnida</taxon>
        <taxon>Acari</taxon>
        <taxon>Acariformes</taxon>
        <taxon>Sarcoptiformes</taxon>
        <taxon>Astigmata</taxon>
        <taxon>Psoroptidia</taxon>
        <taxon>Analgoidea</taxon>
        <taxon>Pyroglyphidae</taxon>
        <taxon>Dermatophagoidinae</taxon>
        <taxon>Dermatophagoides</taxon>
    </lineage>
</organism>
<dbReference type="EMBL" id="ASGP02000001">
    <property type="protein sequence ID" value="KAH9529232.1"/>
    <property type="molecule type" value="Genomic_DNA"/>
</dbReference>
<feature type="domain" description="Protein kinase" evidence="1">
    <location>
        <begin position="51"/>
        <end position="320"/>
    </location>
</feature>
<dbReference type="SUPFAM" id="SSF56112">
    <property type="entry name" value="Protein kinase-like (PK-like)"/>
    <property type="match status" value="1"/>
</dbReference>
<evidence type="ECO:0000313" key="4">
    <source>
        <dbReference type="Proteomes" id="UP000790347"/>
    </source>
</evidence>
<name>A0A922IEG8_DERFA</name>
<dbReference type="InterPro" id="IPR045269">
    <property type="entry name" value="Atg1-like"/>
</dbReference>
<dbReference type="Pfam" id="PF07714">
    <property type="entry name" value="PK_Tyr_Ser-Thr"/>
    <property type="match status" value="1"/>
</dbReference>
<dbReference type="InterPro" id="IPR001245">
    <property type="entry name" value="Ser-Thr/Tyr_kinase_cat_dom"/>
</dbReference>
<keyword evidence="2" id="KW-0418">Kinase</keyword>
<accession>A0A922IEG8</accession>
<evidence type="ECO:0000259" key="1">
    <source>
        <dbReference type="PROSITE" id="PS50011"/>
    </source>
</evidence>
<dbReference type="GO" id="GO:0006914">
    <property type="term" value="P:autophagy"/>
    <property type="evidence" value="ECO:0007669"/>
    <property type="project" value="UniProtKB-ARBA"/>
</dbReference>
<evidence type="ECO:0000313" key="3">
    <source>
        <dbReference type="EMBL" id="KAH9529232.1"/>
    </source>
</evidence>
<reference evidence="2" key="3">
    <citation type="journal article" date="2021" name="World Allergy Organ. J.">
        <title>Chromosome-level assembly of Dermatophagoides farinae genome and transcriptome reveals two novel allergens Der f 37 and Der f 39.</title>
        <authorList>
            <person name="Chen J."/>
            <person name="Cai Z."/>
            <person name="Fan D."/>
            <person name="Hu J."/>
            <person name="Hou Y."/>
            <person name="He Y."/>
            <person name="Zhang Z."/>
            <person name="Zhao Z."/>
            <person name="Gao P."/>
            <person name="Hu W."/>
            <person name="Sun J."/>
            <person name="Li J."/>
            <person name="Ji K."/>
        </authorList>
    </citation>
    <scope>NUCLEOTIDE SEQUENCE</scope>
    <source>
        <strain evidence="2">JKM2019</strain>
    </source>
</reference>
<keyword evidence="2" id="KW-0808">Transferase</keyword>
<reference evidence="3" key="4">
    <citation type="journal article" date="2022" name="Res Sq">
        <title>Comparative Genomics Reveals Insights into the Divergent Evolution of Astigmatic Mites and Household Pest Adaptations.</title>
        <authorList>
            <person name="Xiong Q."/>
            <person name="Wan A.T.-Y."/>
            <person name="Liu X.-Y."/>
            <person name="Fung C.S.-H."/>
            <person name="Xiao X."/>
            <person name="Malainual N."/>
            <person name="Hou J."/>
            <person name="Wang L."/>
            <person name="Wang M."/>
            <person name="Yang K."/>
            <person name="Cui Y."/>
            <person name="Leung E."/>
            <person name="Nong W."/>
            <person name="Shin S.-K."/>
            <person name="Au S."/>
            <person name="Jeong K.Y."/>
            <person name="Chew F.T."/>
            <person name="Hui J."/>
            <person name="Leung T.F."/>
            <person name="Tungtrongchitr A."/>
            <person name="Zhong N."/>
            <person name="Liu Z."/>
            <person name="Tsui S."/>
        </authorList>
    </citation>
    <scope>NUCLEOTIDE SEQUENCE</scope>
    <source>
        <strain evidence="3">Derf</strain>
        <tissue evidence="3">Whole organism</tissue>
    </source>
</reference>
<sequence length="325" mass="37951">MPYYHESQESGPDSKVVTMLQNILKTEITLLIESSSPSLPIEEKSFDQYIINVEEIIFAGSYSMIYLANHCDHYHYPLMARIFEPASQIDPHKCKFLRLLKHLGKRNPWLISTWGIYYDTNHRIALFQEFAIHGNLLEYVRSSNLYVPELQLIGWAQNIYNGMDFLGSIGLCHRSISPKHILLTGDPDGDKIIAKLGSFRDTIIYHDIQTQTTLHQRCRPLCRRFEANFHAPETYGTDSEEFNPISADVWSYGATLFYAGTRTYPYNYKRPSKELDSEIRTMIQSRINLSAEAKQWFYGLLRTDVTKRTPFDRIEKDKWFRIQVE</sequence>
<protein>
    <submittedName>
        <fullName evidence="2">Protein kinase-like protein 7</fullName>
    </submittedName>
</protein>
<dbReference type="AlphaFoldDB" id="A0A922IEG8"/>
<dbReference type="Proteomes" id="UP000790347">
    <property type="component" value="Unassembled WGS sequence"/>
</dbReference>